<evidence type="ECO:0000313" key="1">
    <source>
        <dbReference type="EMBL" id="GAK97509.1"/>
    </source>
</evidence>
<proteinExistence type="predicted"/>
<accession>A0A090Q379</accession>
<evidence type="ECO:0000313" key="2">
    <source>
        <dbReference type="Proteomes" id="UP000029221"/>
    </source>
</evidence>
<protein>
    <submittedName>
        <fullName evidence="1">Uncharacterized protein</fullName>
    </submittedName>
</protein>
<dbReference type="AlphaFoldDB" id="A0A090Q379"/>
<comment type="caution">
    <text evidence="1">The sequence shown here is derived from an EMBL/GenBank/DDBJ whole genome shotgun (WGS) entry which is preliminary data.</text>
</comment>
<dbReference type="Proteomes" id="UP000029221">
    <property type="component" value="Unassembled WGS sequence"/>
</dbReference>
<name>A0A090Q379_9FLAO</name>
<organism evidence="1 2">
    <name type="scientific">Nonlabens tegetincola</name>
    <dbReference type="NCBI Taxonomy" id="323273"/>
    <lineage>
        <taxon>Bacteria</taxon>
        <taxon>Pseudomonadati</taxon>
        <taxon>Bacteroidota</taxon>
        <taxon>Flavobacteriia</taxon>
        <taxon>Flavobacteriales</taxon>
        <taxon>Flavobacteriaceae</taxon>
        <taxon>Nonlabens</taxon>
    </lineage>
</organism>
<reference evidence="1" key="1">
    <citation type="journal article" date="2014" name="Genome Announc.">
        <title>Draft Genome Sequences of Marine Flavobacterium Nonlabens Strains NR17, NR24, NR27, NR32, NR33, and Ara13.</title>
        <authorList>
            <person name="Nakanishi M."/>
            <person name="Meirelles P."/>
            <person name="Suzuki R."/>
            <person name="Takatani N."/>
            <person name="Mino S."/>
            <person name="Suda W."/>
            <person name="Oshima K."/>
            <person name="Hattori M."/>
            <person name="Ohkuma M."/>
            <person name="Hosokawa M."/>
            <person name="Miyashita K."/>
            <person name="Thompson F.L."/>
            <person name="Niwa A."/>
            <person name="Sawabe T."/>
            <person name="Sawabe T."/>
        </authorList>
    </citation>
    <scope>NUCLEOTIDE SEQUENCE [LARGE SCALE GENOMIC DNA]</scope>
    <source>
        <strain evidence="1">JCM 19294</strain>
    </source>
</reference>
<keyword evidence="2" id="KW-1185">Reference proteome</keyword>
<sequence>MDGYLAINGCLSEYCIPIEFTKKNGEKWVYGFQGEIEKEIEIINLKDNRYFLISTTNELKTNYIVDVETINPINEIDYVSERLKYNDGLILFLCPNSIVIIKDPNDIRRIDTHNWDGIRNNRIENGILKGQLYDRNYNDSGEKYDKTDYELDLKTFILKKGRELMHESVPIKNPNIEKGKVEKSKWWKIW</sequence>
<gene>
    <name evidence="1" type="ORF">JCM19294_45</name>
</gene>
<dbReference type="EMBL" id="BBML01000006">
    <property type="protein sequence ID" value="GAK97509.1"/>
    <property type="molecule type" value="Genomic_DNA"/>
</dbReference>